<dbReference type="PANTHER" id="PTHR38767:SF1">
    <property type="entry name" value="DNA POLYMERASE III SUBUNIT CHI"/>
    <property type="match status" value="1"/>
</dbReference>
<dbReference type="Gene3D" id="3.40.50.10110">
    <property type="entry name" value="DNA polymerase III subunit chi"/>
    <property type="match status" value="1"/>
</dbReference>
<dbReference type="PANTHER" id="PTHR38767">
    <property type="entry name" value="DNA POLYMERASE III SUBUNIT CHI"/>
    <property type="match status" value="1"/>
</dbReference>
<dbReference type="Proteomes" id="UP000006683">
    <property type="component" value="Chromosome"/>
</dbReference>
<dbReference type="EC" id="2.7.7.7" evidence="1"/>
<dbReference type="AlphaFoldDB" id="E1SWJ4"/>
<dbReference type="KEGG" id="fbl:Fbal_3257"/>
<dbReference type="SUPFAM" id="SSF102400">
    <property type="entry name" value="DNA polymerase III chi subunit"/>
    <property type="match status" value="1"/>
</dbReference>
<dbReference type="RefSeq" id="WP_013346762.1">
    <property type="nucleotide sequence ID" value="NC_014541.1"/>
</dbReference>
<dbReference type="InterPro" id="IPR007459">
    <property type="entry name" value="DNA_pol3_chi"/>
</dbReference>
<dbReference type="OrthoDB" id="5297568at2"/>
<dbReference type="Pfam" id="PF04364">
    <property type="entry name" value="DNA_pol3_chi"/>
    <property type="match status" value="1"/>
</dbReference>
<reference evidence="1 2" key="1">
    <citation type="journal article" date="2010" name="Stand. Genomic Sci.">
        <title>Complete genome sequence of Ferrimonas balearica type strain (PAT).</title>
        <authorList>
            <person name="Nolan M."/>
            <person name="Sikorski J."/>
            <person name="Davenport K."/>
            <person name="Lucas S."/>
            <person name="Glavina Del Rio T."/>
            <person name="Tice H."/>
            <person name="Cheng J."/>
            <person name="Goodwin L."/>
            <person name="Pitluck S."/>
            <person name="Liolios K."/>
            <person name="Ivanova N."/>
            <person name="Mavromatis K."/>
            <person name="Ovchinnikova G."/>
            <person name="Pati A."/>
            <person name="Chen A."/>
            <person name="Palaniappan K."/>
            <person name="Land M."/>
            <person name="Hauser L."/>
            <person name="Chang Y."/>
            <person name="Jeffries C."/>
            <person name="Tapia R."/>
            <person name="Brettin T."/>
            <person name="Detter J."/>
            <person name="Han C."/>
            <person name="Yasawong M."/>
            <person name="Rohde M."/>
            <person name="Tindall B."/>
            <person name="Goker M."/>
            <person name="Woyke T."/>
            <person name="Bristow J."/>
            <person name="Eisen J."/>
            <person name="Markowitz V."/>
            <person name="Hugenholtz P."/>
            <person name="Kyrpides N."/>
            <person name="Klenk H."/>
            <person name="Lapidus A."/>
        </authorList>
    </citation>
    <scope>NUCLEOTIDE SEQUENCE [LARGE SCALE GENOMIC DNA]</scope>
    <source>
        <strain evidence="2">DSM 9799 / CCM 4581 / KCTC 23876 / PAT</strain>
    </source>
</reference>
<dbReference type="GO" id="GO:0003887">
    <property type="term" value="F:DNA-directed DNA polymerase activity"/>
    <property type="evidence" value="ECO:0007669"/>
    <property type="project" value="UniProtKB-KW"/>
</dbReference>
<keyword evidence="2" id="KW-1185">Reference proteome</keyword>
<organism evidence="1 2">
    <name type="scientific">Ferrimonas balearica (strain DSM 9799 / CCM 4581 / KCTC 23876 / PAT)</name>
    <dbReference type="NCBI Taxonomy" id="550540"/>
    <lineage>
        <taxon>Bacteria</taxon>
        <taxon>Pseudomonadati</taxon>
        <taxon>Pseudomonadota</taxon>
        <taxon>Gammaproteobacteria</taxon>
        <taxon>Alteromonadales</taxon>
        <taxon>Ferrimonadaceae</taxon>
        <taxon>Ferrimonas</taxon>
    </lineage>
</organism>
<keyword evidence="1" id="KW-0239">DNA-directed DNA polymerase</keyword>
<dbReference type="GO" id="GO:0032298">
    <property type="term" value="P:positive regulation of DNA-templated DNA replication initiation"/>
    <property type="evidence" value="ECO:0007669"/>
    <property type="project" value="TreeGrafter"/>
</dbReference>
<keyword evidence="1" id="KW-0548">Nucleotidyltransferase</keyword>
<name>E1SWJ4_FERBD</name>
<dbReference type="STRING" id="550540.Fbal_3257"/>
<dbReference type="InterPro" id="IPR036768">
    <property type="entry name" value="PolIII_chi_sf"/>
</dbReference>
<proteinExistence type="predicted"/>
<dbReference type="eggNOG" id="COG2927">
    <property type="taxonomic scope" value="Bacteria"/>
</dbReference>
<dbReference type="GeneID" id="67183473"/>
<dbReference type="GO" id="GO:0006260">
    <property type="term" value="P:DNA replication"/>
    <property type="evidence" value="ECO:0007669"/>
    <property type="project" value="InterPro"/>
</dbReference>
<keyword evidence="1" id="KW-0808">Transferase</keyword>
<dbReference type="HOGENOM" id="CLU_131584_0_0_6"/>
<protein>
    <submittedName>
        <fullName evidence="1">DNA-directed DNA polymerase</fullName>
        <ecNumber evidence="1">2.7.7.7</ecNumber>
    </submittedName>
</protein>
<evidence type="ECO:0000313" key="1">
    <source>
        <dbReference type="EMBL" id="ADN77456.1"/>
    </source>
</evidence>
<dbReference type="GO" id="GO:0003677">
    <property type="term" value="F:DNA binding"/>
    <property type="evidence" value="ECO:0007669"/>
    <property type="project" value="InterPro"/>
</dbReference>
<evidence type="ECO:0000313" key="2">
    <source>
        <dbReference type="Proteomes" id="UP000006683"/>
    </source>
</evidence>
<gene>
    <name evidence="1" type="ordered locus">Fbal_3257</name>
</gene>
<dbReference type="EMBL" id="CP002209">
    <property type="protein sequence ID" value="ADN77456.1"/>
    <property type="molecule type" value="Genomic_DNA"/>
</dbReference>
<sequence length="153" mass="16722">MANATFYLLPGGSDSARVTRPADIACQAAARAYRKGQRVFVHCASQADAEALDEQLWQFEPDSFIPHNLVGEGPQGGAPVEIGWAMPNAALPVNRALLINLAPEVPKFAVQFAHIIDFVPADEQAKAQARKRFAHYRQLGVNLTTQDLARQPF</sequence>
<accession>E1SWJ4</accession>